<evidence type="ECO:0000313" key="1">
    <source>
        <dbReference type="EMBL" id="MSS44024.1"/>
    </source>
</evidence>
<proteinExistence type="predicted"/>
<reference evidence="1 2" key="1">
    <citation type="submission" date="2019-08" db="EMBL/GenBank/DDBJ databases">
        <title>In-depth cultivation of the pig gut microbiome towards novel bacterial diversity and tailored functional studies.</title>
        <authorList>
            <person name="Wylensek D."/>
            <person name="Hitch T.C.A."/>
            <person name="Clavel T."/>
        </authorList>
    </citation>
    <scope>NUCLEOTIDE SEQUENCE [LARGE SCALE GENOMIC DNA]</scope>
    <source>
        <strain evidence="1 2">Med78-601-WT-4W-RMD-3</strain>
    </source>
</reference>
<organism evidence="1 2">
    <name type="scientific">Anaerosalibacter bizertensis</name>
    <dbReference type="NCBI Taxonomy" id="932217"/>
    <lineage>
        <taxon>Bacteria</taxon>
        <taxon>Bacillati</taxon>
        <taxon>Bacillota</taxon>
        <taxon>Tissierellia</taxon>
        <taxon>Tissierellales</taxon>
        <taxon>Sporanaerobacteraceae</taxon>
        <taxon>Anaerosalibacter</taxon>
    </lineage>
</organism>
<dbReference type="Proteomes" id="UP000462760">
    <property type="component" value="Unassembled WGS sequence"/>
</dbReference>
<dbReference type="OrthoDB" id="2962497at2"/>
<name>A0A844FJ03_9FIRM</name>
<sequence>MEKIMEVFNIKDEYLLNQKIFKKFFYENGNLKQNQKNLIKNYVDDISLVTMIKPNIINIPEYEDENIQYLEIAIIELNLIKEGKEEEISEIMNKMIQYPVILFIKYDRAINLSLCQKRLDKQTGENNIIEDILVLKNIYDFKNVEDYLISIMYLNNTNLYEYYKDLYKKTYALELSREVDNFEAISKQPLERLQESYNKLIKIDRNILSYRNEIIGEVDIGRRVDLNIKLKKEEKKRTKLFEELKEV</sequence>
<dbReference type="EMBL" id="VULR01000014">
    <property type="protein sequence ID" value="MSS44024.1"/>
    <property type="molecule type" value="Genomic_DNA"/>
</dbReference>
<accession>A0A844FJ03</accession>
<gene>
    <name evidence="1" type="ORF">FYJ27_09840</name>
</gene>
<comment type="caution">
    <text evidence="1">The sequence shown here is derived from an EMBL/GenBank/DDBJ whole genome shotgun (WGS) entry which is preliminary data.</text>
</comment>
<protein>
    <submittedName>
        <fullName evidence="1">DUF4391 domain-containing protein</fullName>
    </submittedName>
</protein>
<dbReference type="RefSeq" id="WP_154484697.1">
    <property type="nucleotide sequence ID" value="NZ_VULR01000014.1"/>
</dbReference>
<dbReference type="InterPro" id="IPR025503">
    <property type="entry name" value="DUF4391"/>
</dbReference>
<dbReference type="Pfam" id="PF14335">
    <property type="entry name" value="DUF4391"/>
    <property type="match status" value="1"/>
</dbReference>
<dbReference type="AlphaFoldDB" id="A0A844FJ03"/>
<evidence type="ECO:0000313" key="2">
    <source>
        <dbReference type="Proteomes" id="UP000462760"/>
    </source>
</evidence>